<dbReference type="InterPro" id="IPR020449">
    <property type="entry name" value="Tscrpt_reg_AraC-type_HTH"/>
</dbReference>
<keyword evidence="4" id="KW-1133">Transmembrane helix</keyword>
<proteinExistence type="predicted"/>
<keyword evidence="4" id="KW-0812">Transmembrane</keyword>
<reference evidence="6 7" key="1">
    <citation type="submission" date="2017-02" db="EMBL/GenBank/DDBJ databases">
        <title>Pseudoalteromonas ulvae TC14 Genome.</title>
        <authorList>
            <person name="Molmeret M."/>
        </authorList>
    </citation>
    <scope>NUCLEOTIDE SEQUENCE [LARGE SCALE GENOMIC DNA]</scope>
    <source>
        <strain evidence="6">TC14</strain>
    </source>
</reference>
<dbReference type="InterPro" id="IPR009057">
    <property type="entry name" value="Homeodomain-like_sf"/>
</dbReference>
<sequence length="376" mass="42447">MDTEMEWYKAWFIFYIAIGGWTCLFLSLKPKGDNSVKALLIGLIVLLLTPAVDAYTQLVFDAPIPILQSIRFNLTWVYGPLMLLLVQRVLILKGSEKQTNWLVLGHFVPFVIVATMQLNQIMIPISVFVTGFFLQVFSYLALSFYQLLSCKAKLKRLALEFSDTSYFWLLFLIAGLAVAMAVDLVVVVMMIKQWQVDLNLLNLYACGLGLFVCLIAVLTVIDTPILFTHSDESVTSNTLSPNTPQVLRELELSPSMVIALSDTLQHVIQTQEPHLDSDISLAKLADLLGISSHQLSELLNVHLDTNFYDFLNQHRLIAAITLLERADVRLSISEIVYQSGFNNRSTFYKVFKAKFSQTPSDYRRALIAKNAFKAHP</sequence>
<evidence type="ECO:0000256" key="3">
    <source>
        <dbReference type="ARBA" id="ARBA00023163"/>
    </source>
</evidence>
<evidence type="ECO:0000313" key="7">
    <source>
        <dbReference type="Proteomes" id="UP000194841"/>
    </source>
</evidence>
<accession>A0A244CLG0</accession>
<dbReference type="GO" id="GO:0043565">
    <property type="term" value="F:sequence-specific DNA binding"/>
    <property type="evidence" value="ECO:0007669"/>
    <property type="project" value="InterPro"/>
</dbReference>
<dbReference type="PANTHER" id="PTHR43280:SF2">
    <property type="entry name" value="HTH-TYPE TRANSCRIPTIONAL REGULATOR EXSA"/>
    <property type="match status" value="1"/>
</dbReference>
<gene>
    <name evidence="6" type="ORF">B1199_17490</name>
</gene>
<feature type="transmembrane region" description="Helical" evidence="4">
    <location>
        <begin position="12"/>
        <end position="28"/>
    </location>
</feature>
<feature type="transmembrane region" description="Helical" evidence="4">
    <location>
        <begin position="98"/>
        <end position="115"/>
    </location>
</feature>
<keyword evidence="4" id="KW-0472">Membrane</keyword>
<evidence type="ECO:0000313" key="6">
    <source>
        <dbReference type="EMBL" id="OUL56457.1"/>
    </source>
</evidence>
<dbReference type="RefSeq" id="WP_086745428.1">
    <property type="nucleotide sequence ID" value="NZ_MWPV01000006.1"/>
</dbReference>
<dbReference type="Pfam" id="PF12833">
    <property type="entry name" value="HTH_18"/>
    <property type="match status" value="1"/>
</dbReference>
<dbReference type="PRINTS" id="PR00032">
    <property type="entry name" value="HTHARAC"/>
</dbReference>
<evidence type="ECO:0000256" key="1">
    <source>
        <dbReference type="ARBA" id="ARBA00023015"/>
    </source>
</evidence>
<dbReference type="GO" id="GO:0003700">
    <property type="term" value="F:DNA-binding transcription factor activity"/>
    <property type="evidence" value="ECO:0007669"/>
    <property type="project" value="InterPro"/>
</dbReference>
<dbReference type="SUPFAM" id="SSF46689">
    <property type="entry name" value="Homeodomain-like"/>
    <property type="match status" value="1"/>
</dbReference>
<feature type="transmembrane region" description="Helical" evidence="4">
    <location>
        <begin position="166"/>
        <end position="189"/>
    </location>
</feature>
<dbReference type="AlphaFoldDB" id="A0A244CLG0"/>
<evidence type="ECO:0000256" key="2">
    <source>
        <dbReference type="ARBA" id="ARBA00023125"/>
    </source>
</evidence>
<feature type="transmembrane region" description="Helical" evidence="4">
    <location>
        <begin position="66"/>
        <end position="86"/>
    </location>
</feature>
<dbReference type="PANTHER" id="PTHR43280">
    <property type="entry name" value="ARAC-FAMILY TRANSCRIPTIONAL REGULATOR"/>
    <property type="match status" value="1"/>
</dbReference>
<dbReference type="SMART" id="SM00342">
    <property type="entry name" value="HTH_ARAC"/>
    <property type="match status" value="1"/>
</dbReference>
<keyword evidence="3" id="KW-0804">Transcription</keyword>
<dbReference type="Gene3D" id="1.10.10.60">
    <property type="entry name" value="Homeodomain-like"/>
    <property type="match status" value="2"/>
</dbReference>
<feature type="transmembrane region" description="Helical" evidence="4">
    <location>
        <begin position="201"/>
        <end position="221"/>
    </location>
</feature>
<organism evidence="6 7">
    <name type="scientific">Pseudoalteromonas ulvae</name>
    <dbReference type="NCBI Taxonomy" id="107327"/>
    <lineage>
        <taxon>Bacteria</taxon>
        <taxon>Pseudomonadati</taxon>
        <taxon>Pseudomonadota</taxon>
        <taxon>Gammaproteobacteria</taxon>
        <taxon>Alteromonadales</taxon>
        <taxon>Pseudoalteromonadaceae</taxon>
        <taxon>Pseudoalteromonas</taxon>
    </lineage>
</organism>
<keyword evidence="1" id="KW-0805">Transcription regulation</keyword>
<dbReference type="Proteomes" id="UP000194841">
    <property type="component" value="Unassembled WGS sequence"/>
</dbReference>
<keyword evidence="7" id="KW-1185">Reference proteome</keyword>
<feature type="domain" description="HTH araC/xylS-type" evidence="5">
    <location>
        <begin position="265"/>
        <end position="365"/>
    </location>
</feature>
<dbReference type="InterPro" id="IPR018060">
    <property type="entry name" value="HTH_AraC"/>
</dbReference>
<feature type="transmembrane region" description="Helical" evidence="4">
    <location>
        <begin position="40"/>
        <end position="60"/>
    </location>
</feature>
<dbReference type="PROSITE" id="PS01124">
    <property type="entry name" value="HTH_ARAC_FAMILY_2"/>
    <property type="match status" value="1"/>
</dbReference>
<dbReference type="OrthoDB" id="345413at2"/>
<evidence type="ECO:0000256" key="4">
    <source>
        <dbReference type="SAM" id="Phobius"/>
    </source>
</evidence>
<name>A0A244CLG0_PSEDV</name>
<keyword evidence="2" id="KW-0238">DNA-binding</keyword>
<protein>
    <recommendedName>
        <fullName evidence="5">HTH araC/xylS-type domain-containing protein</fullName>
    </recommendedName>
</protein>
<dbReference type="EMBL" id="MWPV01000006">
    <property type="protein sequence ID" value="OUL56457.1"/>
    <property type="molecule type" value="Genomic_DNA"/>
</dbReference>
<feature type="transmembrane region" description="Helical" evidence="4">
    <location>
        <begin position="121"/>
        <end position="145"/>
    </location>
</feature>
<evidence type="ECO:0000259" key="5">
    <source>
        <dbReference type="PROSITE" id="PS01124"/>
    </source>
</evidence>
<comment type="caution">
    <text evidence="6">The sequence shown here is derived from an EMBL/GenBank/DDBJ whole genome shotgun (WGS) entry which is preliminary data.</text>
</comment>